<dbReference type="SUPFAM" id="SSF57938">
    <property type="entry name" value="DnaJ/Hsp40 cysteine-rich domain"/>
    <property type="match status" value="1"/>
</dbReference>
<reference evidence="4 5" key="1">
    <citation type="journal article" date="2017" name="Mol. Biol. Evol.">
        <title>The 4-celled Tetrabaena socialis nuclear genome reveals the essential components for genetic control of cell number at the origin of multicellularity in the volvocine lineage.</title>
        <authorList>
            <person name="Featherston J."/>
            <person name="Arakaki Y."/>
            <person name="Hanschen E.R."/>
            <person name="Ferris P.J."/>
            <person name="Michod R.E."/>
            <person name="Olson B.J.S.C."/>
            <person name="Nozaki H."/>
            <person name="Durand P.M."/>
        </authorList>
    </citation>
    <scope>NUCLEOTIDE SEQUENCE [LARGE SCALE GENOMIC DNA]</scope>
    <source>
        <strain evidence="4 5">NIES-571</strain>
    </source>
</reference>
<sequence>MSMDPYKVLGVQPSASADEVRRAYKSLALQWHPDKNASPEADSRFKEVARAFSVLSDPDRRALYDATGSMQDGSEGGQQMGDIFNNMFASFMQPPQFFNVAVPPADVIDVPISLKEVRDGCVKKLEFEQPDRCGQCRGCGRAEFLQCNTCAGKGRVSIMSIPGIPVMVHIPSGSPCPACSGLGTQADRSSPQCPACAGNGVLFKRRMYEVRIMPGMVNGHVEVLKGRVKDVHLRMLHTFEEGVSLEQTGRVVMIVNISLEEVMCGFQRHMSLSHVGEFEIVVNGYRNPTMDMVLDGKGLVATAPLILRFVVTYPDSDLSKYKDVFKRVFSGHKKGED</sequence>
<dbReference type="InterPro" id="IPR044713">
    <property type="entry name" value="DNJA1/2-like"/>
</dbReference>
<dbReference type="PANTHER" id="PTHR43888">
    <property type="entry name" value="DNAJ-LIKE-2, ISOFORM A-RELATED"/>
    <property type="match status" value="1"/>
</dbReference>
<dbReference type="GO" id="GO:0008270">
    <property type="term" value="F:zinc ion binding"/>
    <property type="evidence" value="ECO:0007669"/>
    <property type="project" value="UniProtKB-KW"/>
</dbReference>
<dbReference type="SUPFAM" id="SSF46565">
    <property type="entry name" value="Chaperone J-domain"/>
    <property type="match status" value="1"/>
</dbReference>
<dbReference type="Gene3D" id="1.10.287.110">
    <property type="entry name" value="DnaJ domain"/>
    <property type="match status" value="1"/>
</dbReference>
<dbReference type="SMART" id="SM00271">
    <property type="entry name" value="DnaJ"/>
    <property type="match status" value="1"/>
</dbReference>
<dbReference type="GO" id="GO:0030544">
    <property type="term" value="F:Hsp70 protein binding"/>
    <property type="evidence" value="ECO:0007669"/>
    <property type="project" value="InterPro"/>
</dbReference>
<keyword evidence="1" id="KW-0863">Zinc-finger</keyword>
<keyword evidence="1" id="KW-0862">Zinc</keyword>
<comment type="caution">
    <text evidence="4">The sequence shown here is derived from an EMBL/GenBank/DDBJ whole genome shotgun (WGS) entry which is preliminary data.</text>
</comment>
<keyword evidence="5" id="KW-1185">Reference proteome</keyword>
<organism evidence="4 5">
    <name type="scientific">Tetrabaena socialis</name>
    <dbReference type="NCBI Taxonomy" id="47790"/>
    <lineage>
        <taxon>Eukaryota</taxon>
        <taxon>Viridiplantae</taxon>
        <taxon>Chlorophyta</taxon>
        <taxon>core chlorophytes</taxon>
        <taxon>Chlorophyceae</taxon>
        <taxon>CS clade</taxon>
        <taxon>Chlamydomonadales</taxon>
        <taxon>Tetrabaenaceae</taxon>
        <taxon>Tetrabaena</taxon>
    </lineage>
</organism>
<dbReference type="InterPro" id="IPR018253">
    <property type="entry name" value="DnaJ_domain_CS"/>
</dbReference>
<dbReference type="EMBL" id="PGGS01000007">
    <property type="protein sequence ID" value="PNH12583.1"/>
    <property type="molecule type" value="Genomic_DNA"/>
</dbReference>
<name>A0A2J8AJ98_9CHLO</name>
<dbReference type="PROSITE" id="PS51188">
    <property type="entry name" value="ZF_CR"/>
    <property type="match status" value="1"/>
</dbReference>
<dbReference type="PROSITE" id="PS50076">
    <property type="entry name" value="DNAJ_2"/>
    <property type="match status" value="1"/>
</dbReference>
<dbReference type="GO" id="GO:0006457">
    <property type="term" value="P:protein folding"/>
    <property type="evidence" value="ECO:0007669"/>
    <property type="project" value="InterPro"/>
</dbReference>
<dbReference type="PRINTS" id="PR00625">
    <property type="entry name" value="JDOMAIN"/>
</dbReference>
<dbReference type="Proteomes" id="UP000236333">
    <property type="component" value="Unassembled WGS sequence"/>
</dbReference>
<dbReference type="Pfam" id="PF00226">
    <property type="entry name" value="DnaJ"/>
    <property type="match status" value="1"/>
</dbReference>
<proteinExistence type="predicted"/>
<dbReference type="Gene3D" id="2.60.260.20">
    <property type="entry name" value="Urease metallochaperone UreE, N-terminal domain"/>
    <property type="match status" value="1"/>
</dbReference>
<evidence type="ECO:0000259" key="2">
    <source>
        <dbReference type="PROSITE" id="PS50076"/>
    </source>
</evidence>
<evidence type="ECO:0000256" key="1">
    <source>
        <dbReference type="PROSITE-ProRule" id="PRU00546"/>
    </source>
</evidence>
<dbReference type="Gene3D" id="2.10.230.10">
    <property type="entry name" value="Heat shock protein DnaJ, cysteine-rich domain"/>
    <property type="match status" value="1"/>
</dbReference>
<evidence type="ECO:0000259" key="3">
    <source>
        <dbReference type="PROSITE" id="PS51188"/>
    </source>
</evidence>
<evidence type="ECO:0000313" key="4">
    <source>
        <dbReference type="EMBL" id="PNH12583.1"/>
    </source>
</evidence>
<dbReference type="PROSITE" id="PS00636">
    <property type="entry name" value="DNAJ_1"/>
    <property type="match status" value="1"/>
</dbReference>
<gene>
    <name evidence="4" type="ORF">TSOC_000519</name>
</gene>
<dbReference type="InterPro" id="IPR036410">
    <property type="entry name" value="HSP_DnaJ_Cys-rich_dom_sf"/>
</dbReference>
<dbReference type="AlphaFoldDB" id="A0A2J8AJ98"/>
<dbReference type="GO" id="GO:0051082">
    <property type="term" value="F:unfolded protein binding"/>
    <property type="evidence" value="ECO:0007669"/>
    <property type="project" value="InterPro"/>
</dbReference>
<dbReference type="InterPro" id="IPR036869">
    <property type="entry name" value="J_dom_sf"/>
</dbReference>
<evidence type="ECO:0000313" key="5">
    <source>
        <dbReference type="Proteomes" id="UP000236333"/>
    </source>
</evidence>
<dbReference type="InterPro" id="IPR001623">
    <property type="entry name" value="DnaJ_domain"/>
</dbReference>
<dbReference type="InterPro" id="IPR001305">
    <property type="entry name" value="HSP_DnaJ_Cys-rich_dom"/>
</dbReference>
<feature type="domain" description="J" evidence="2">
    <location>
        <begin position="4"/>
        <end position="68"/>
    </location>
</feature>
<accession>A0A2J8AJ98</accession>
<feature type="zinc finger region" description="CR-type" evidence="1">
    <location>
        <begin position="120"/>
        <end position="205"/>
    </location>
</feature>
<feature type="domain" description="CR-type" evidence="3">
    <location>
        <begin position="120"/>
        <end position="205"/>
    </location>
</feature>
<keyword evidence="1" id="KW-0479">Metal-binding</keyword>
<dbReference type="CDD" id="cd06257">
    <property type="entry name" value="DnaJ"/>
    <property type="match status" value="1"/>
</dbReference>
<protein>
    <submittedName>
        <fullName evidence="4">DnaJ subfamily A member 2</fullName>
    </submittedName>
</protein>
<dbReference type="OrthoDB" id="10256793at2759"/>